<dbReference type="Proteomes" id="UP000488299">
    <property type="component" value="Unassembled WGS sequence"/>
</dbReference>
<reference evidence="2 3" key="1">
    <citation type="submission" date="2019-10" db="EMBL/GenBank/DDBJ databases">
        <title>Rudanella paleaurantiibacter sp. nov., isolated from sludge.</title>
        <authorList>
            <person name="Xu S.Q."/>
        </authorList>
    </citation>
    <scope>NUCLEOTIDE SEQUENCE [LARGE SCALE GENOMIC DNA]</scope>
    <source>
        <strain evidence="2 3">HX-22-17</strain>
    </source>
</reference>
<accession>A0A7J5U607</accession>
<proteinExistence type="predicted"/>
<evidence type="ECO:0000313" key="3">
    <source>
        <dbReference type="Proteomes" id="UP000488299"/>
    </source>
</evidence>
<dbReference type="RefSeq" id="WP_152122779.1">
    <property type="nucleotide sequence ID" value="NZ_WELI01000001.1"/>
</dbReference>
<protein>
    <submittedName>
        <fullName evidence="2">Uncharacterized protein</fullName>
    </submittedName>
</protein>
<gene>
    <name evidence="2" type="ORF">F5984_03425</name>
</gene>
<evidence type="ECO:0000313" key="2">
    <source>
        <dbReference type="EMBL" id="KAB7733007.1"/>
    </source>
</evidence>
<keyword evidence="3" id="KW-1185">Reference proteome</keyword>
<dbReference type="EMBL" id="WELI01000001">
    <property type="protein sequence ID" value="KAB7733007.1"/>
    <property type="molecule type" value="Genomic_DNA"/>
</dbReference>
<sequence length="100" mass="11366">MQTRYLQIGFCLLVGFSVRAQVPNDRVSRRGSVPAHSQIPTRTPKNEFYRRPGDTSNVVRATLDNMPVRGYDKSAAPMPVYDAGSYLKEELVVPRRKKKK</sequence>
<dbReference type="AlphaFoldDB" id="A0A7J5U607"/>
<name>A0A7J5U607_9BACT</name>
<feature type="compositionally biased region" description="Basic and acidic residues" evidence="1">
    <location>
        <begin position="44"/>
        <end position="53"/>
    </location>
</feature>
<evidence type="ECO:0000256" key="1">
    <source>
        <dbReference type="SAM" id="MobiDB-lite"/>
    </source>
</evidence>
<feature type="region of interest" description="Disordered" evidence="1">
    <location>
        <begin position="27"/>
        <end position="53"/>
    </location>
</feature>
<comment type="caution">
    <text evidence="2">The sequence shown here is derived from an EMBL/GenBank/DDBJ whole genome shotgun (WGS) entry which is preliminary data.</text>
</comment>
<organism evidence="2 3">
    <name type="scientific">Rudanella paleaurantiibacter</name>
    <dbReference type="NCBI Taxonomy" id="2614655"/>
    <lineage>
        <taxon>Bacteria</taxon>
        <taxon>Pseudomonadati</taxon>
        <taxon>Bacteroidota</taxon>
        <taxon>Cytophagia</taxon>
        <taxon>Cytophagales</taxon>
        <taxon>Cytophagaceae</taxon>
        <taxon>Rudanella</taxon>
    </lineage>
</organism>